<keyword evidence="3" id="KW-1185">Reference proteome</keyword>
<accession>A0A179UIS8</accession>
<proteinExistence type="predicted"/>
<feature type="compositionally biased region" description="Basic and acidic residues" evidence="1">
    <location>
        <begin position="1"/>
        <end position="11"/>
    </location>
</feature>
<protein>
    <submittedName>
        <fullName evidence="2">Uncharacterized protein</fullName>
    </submittedName>
</protein>
<organism evidence="2 3">
    <name type="scientific">Blastomyces gilchristii (strain SLH14081)</name>
    <name type="common">Blastomyces dermatitidis</name>
    <dbReference type="NCBI Taxonomy" id="559298"/>
    <lineage>
        <taxon>Eukaryota</taxon>
        <taxon>Fungi</taxon>
        <taxon>Dikarya</taxon>
        <taxon>Ascomycota</taxon>
        <taxon>Pezizomycotina</taxon>
        <taxon>Eurotiomycetes</taxon>
        <taxon>Eurotiomycetidae</taxon>
        <taxon>Onygenales</taxon>
        <taxon>Ajellomycetaceae</taxon>
        <taxon>Blastomyces</taxon>
    </lineage>
</organism>
<dbReference type="GeneID" id="8505649"/>
<feature type="region of interest" description="Disordered" evidence="1">
    <location>
        <begin position="1"/>
        <end position="99"/>
    </location>
</feature>
<evidence type="ECO:0000256" key="1">
    <source>
        <dbReference type="SAM" id="MobiDB-lite"/>
    </source>
</evidence>
<dbReference type="EMBL" id="GG657452">
    <property type="protein sequence ID" value="OAT07148.1"/>
    <property type="molecule type" value="Genomic_DNA"/>
</dbReference>
<gene>
    <name evidence="2" type="ORF">BDBG_03245</name>
</gene>
<dbReference type="AlphaFoldDB" id="A0A179UIS8"/>
<feature type="compositionally biased region" description="Low complexity" evidence="1">
    <location>
        <begin position="80"/>
        <end position="93"/>
    </location>
</feature>
<dbReference type="KEGG" id="bgh:BDBG_03245"/>
<feature type="compositionally biased region" description="Basic and acidic residues" evidence="1">
    <location>
        <begin position="51"/>
        <end position="61"/>
    </location>
</feature>
<reference evidence="3" key="1">
    <citation type="journal article" date="2015" name="PLoS Genet.">
        <title>The dynamic genome and transcriptome of the human fungal pathogen Blastomyces and close relative Emmonsia.</title>
        <authorList>
            <person name="Munoz J.F."/>
            <person name="Gauthier G.M."/>
            <person name="Desjardins C.A."/>
            <person name="Gallo J.E."/>
            <person name="Holder J."/>
            <person name="Sullivan T.D."/>
            <person name="Marty A.J."/>
            <person name="Carmen J.C."/>
            <person name="Chen Z."/>
            <person name="Ding L."/>
            <person name="Gujja S."/>
            <person name="Magrini V."/>
            <person name="Misas E."/>
            <person name="Mitreva M."/>
            <person name="Priest M."/>
            <person name="Saif S."/>
            <person name="Whiston E.A."/>
            <person name="Young S."/>
            <person name="Zeng Q."/>
            <person name="Goldman W.E."/>
            <person name="Mardis E.R."/>
            <person name="Taylor J.W."/>
            <person name="McEwen J.G."/>
            <person name="Clay O.K."/>
            <person name="Klein B.S."/>
            <person name="Cuomo C.A."/>
        </authorList>
    </citation>
    <scope>NUCLEOTIDE SEQUENCE [LARGE SCALE GENOMIC DNA]</scope>
    <source>
        <strain evidence="3">SLH14081</strain>
    </source>
</reference>
<dbReference type="VEuPathDB" id="FungiDB:BDBG_03245"/>
<feature type="compositionally biased region" description="Basic residues" evidence="1">
    <location>
        <begin position="62"/>
        <end position="76"/>
    </location>
</feature>
<evidence type="ECO:0000313" key="2">
    <source>
        <dbReference type="EMBL" id="OAT07148.1"/>
    </source>
</evidence>
<dbReference type="Proteomes" id="UP000002038">
    <property type="component" value="Unassembled WGS sequence"/>
</dbReference>
<evidence type="ECO:0000313" key="3">
    <source>
        <dbReference type="Proteomes" id="UP000002038"/>
    </source>
</evidence>
<name>A0A179UIS8_BLAGS</name>
<dbReference type="RefSeq" id="XP_002626081.1">
    <property type="nucleotide sequence ID" value="XM_002626035.1"/>
</dbReference>
<sequence length="99" mass="10787">MGSLRPAEKSKANIRASRPSRDGTMATGPSDKTGAQGRDSGAHCSTGISFKRTERAVGDGGRRRRRRRKGSRKSHHPIISFKNSAHSSSSPSSYHRQIK</sequence>